<dbReference type="RefSeq" id="YP_009227349.1">
    <property type="nucleotide sequence ID" value="NC_029134.1"/>
</dbReference>
<keyword evidence="1" id="KW-0934">Plastid</keyword>
<gene>
    <name evidence="1" type="primary">ycf34</name>
</gene>
<accession>A0A125QZR9</accession>
<protein>
    <submittedName>
        <fullName evidence="1">Ycf34</fullName>
    </submittedName>
</protein>
<dbReference type="InterPro" id="IPR019656">
    <property type="entry name" value="Uncharacterised_Ycf34"/>
</dbReference>
<proteinExistence type="predicted"/>
<dbReference type="GeneID" id="26830901"/>
<organism evidence="1">
    <name type="scientific">Sargassum thunbergii</name>
    <dbReference type="NCBI Taxonomy" id="127542"/>
    <lineage>
        <taxon>Eukaryota</taxon>
        <taxon>Sar</taxon>
        <taxon>Stramenopiles</taxon>
        <taxon>Ochrophyta</taxon>
        <taxon>PX clade</taxon>
        <taxon>Phaeophyceae</taxon>
        <taxon>Fucales</taxon>
        <taxon>Sargassaceae</taxon>
        <taxon>Sargassum</taxon>
    </lineage>
</organism>
<evidence type="ECO:0000313" key="1">
    <source>
        <dbReference type="EMBL" id="AMB49099.1"/>
    </source>
</evidence>
<dbReference type="AlphaFoldDB" id="A0A125QZR9"/>
<name>A0A125QZR9_9PHAE</name>
<dbReference type="Pfam" id="PF10718">
    <property type="entry name" value="Ycf34"/>
    <property type="match status" value="1"/>
</dbReference>
<dbReference type="EMBL" id="KU500638">
    <property type="protein sequence ID" value="AMB49099.1"/>
    <property type="molecule type" value="Genomic_DNA"/>
</dbReference>
<reference evidence="1" key="1">
    <citation type="submission" date="2016-01" db="EMBL/GenBank/DDBJ databases">
        <title>The complete plastid genome of Sargassum thunbergii (Fucales, Phaeophyceae).</title>
        <authorList>
            <person name="Yang J.H."/>
        </authorList>
    </citation>
    <scope>NUCLEOTIDE SEQUENCE</scope>
</reference>
<geneLocation type="plastid" evidence="1"/>
<sequence>MCICLNCERIDNCNIFISVEKKHKENSKRVIKTYFFPQSTILLCINFFSKKKLYVFEWDVNDCLSYQEKPGTWLYFSSKPLEPSTYLLFDFLFY</sequence>